<evidence type="ECO:0000313" key="1">
    <source>
        <dbReference type="EMBL" id="GIN60532.1"/>
    </source>
</evidence>
<dbReference type="Gene3D" id="2.40.10.270">
    <property type="entry name" value="Bacteriophage SPP1 head-tail adaptor protein"/>
    <property type="match status" value="1"/>
</dbReference>
<dbReference type="RefSeq" id="WP_095306761.1">
    <property type="nucleotide sequence ID" value="NZ_BORC01000001.1"/>
</dbReference>
<dbReference type="EMBL" id="BORC01000001">
    <property type="protein sequence ID" value="GIN60532.1"/>
    <property type="molecule type" value="Genomic_DNA"/>
</dbReference>
<proteinExistence type="predicted"/>
<name>A0A920BSS8_9BACI</name>
<dbReference type="Proteomes" id="UP000682111">
    <property type="component" value="Unassembled WGS sequence"/>
</dbReference>
<accession>A0A920BSS8</accession>
<comment type="caution">
    <text evidence="1">The sequence shown here is derived from an EMBL/GenBank/DDBJ whole genome shotgun (WGS) entry which is preliminary data.</text>
</comment>
<evidence type="ECO:0000313" key="2">
    <source>
        <dbReference type="Proteomes" id="UP000682111"/>
    </source>
</evidence>
<dbReference type="InterPro" id="IPR008767">
    <property type="entry name" value="Phage_SPP1_head-tail_adaptor"/>
</dbReference>
<reference evidence="1" key="1">
    <citation type="submission" date="2021-03" db="EMBL/GenBank/DDBJ databases">
        <title>Antimicrobial resistance genes in bacteria isolated from Japanese honey, and their potential for conferring macrolide and lincosamide resistance in the American foulbrood pathogen Paenibacillus larvae.</title>
        <authorList>
            <person name="Okamoto M."/>
            <person name="Kumagai M."/>
            <person name="Kanamori H."/>
            <person name="Takamatsu D."/>
        </authorList>
    </citation>
    <scope>NUCLEOTIDE SEQUENCE</scope>
    <source>
        <strain evidence="1">J27TS8</strain>
    </source>
</reference>
<evidence type="ECO:0008006" key="3">
    <source>
        <dbReference type="Google" id="ProtNLM"/>
    </source>
</evidence>
<dbReference type="AlphaFoldDB" id="A0A920BSS8"/>
<keyword evidence="2" id="KW-1185">Reference proteome</keyword>
<dbReference type="NCBIfam" id="TIGR01563">
    <property type="entry name" value="gp16_SPP1"/>
    <property type="match status" value="1"/>
</dbReference>
<organism evidence="1 2">
    <name type="scientific">Robertmurraya siralis</name>
    <dbReference type="NCBI Taxonomy" id="77777"/>
    <lineage>
        <taxon>Bacteria</taxon>
        <taxon>Bacillati</taxon>
        <taxon>Bacillota</taxon>
        <taxon>Bacilli</taxon>
        <taxon>Bacillales</taxon>
        <taxon>Bacillaceae</taxon>
        <taxon>Robertmurraya</taxon>
    </lineage>
</organism>
<protein>
    <recommendedName>
        <fullName evidence="3">Head-tail adaptor protein</fullName>
    </recommendedName>
</protein>
<dbReference type="InterPro" id="IPR038666">
    <property type="entry name" value="SSP1_head-tail_sf"/>
</dbReference>
<sequence>MNPALFRHRVIFQEYDPEAKNENGFPLPEDERYKNFHSSRAMIKTLNDKGSAYAFYEAATTHAKNTNSFVFRYSKLIHDKWISGKKLRIIFKGRKLEVLSVINDNEANKTLTIVGREII</sequence>
<dbReference type="Pfam" id="PF05521">
    <property type="entry name" value="Phage_HCP"/>
    <property type="match status" value="1"/>
</dbReference>
<gene>
    <name evidence="1" type="ORF">J27TS8_05250</name>
</gene>